<dbReference type="GO" id="GO:0005737">
    <property type="term" value="C:cytoplasm"/>
    <property type="evidence" value="ECO:0007669"/>
    <property type="project" value="TreeGrafter"/>
</dbReference>
<evidence type="ECO:0000313" key="6">
    <source>
        <dbReference type="Proteomes" id="UP000724874"/>
    </source>
</evidence>
<reference evidence="5" key="1">
    <citation type="submission" date="2020-11" db="EMBL/GenBank/DDBJ databases">
        <authorList>
            <consortium name="DOE Joint Genome Institute"/>
            <person name="Ahrendt S."/>
            <person name="Riley R."/>
            <person name="Andreopoulos W."/>
            <person name="LaButti K."/>
            <person name="Pangilinan J."/>
            <person name="Ruiz-duenas F.J."/>
            <person name="Barrasa J.M."/>
            <person name="Sanchez-Garcia M."/>
            <person name="Camarero S."/>
            <person name="Miyauchi S."/>
            <person name="Serrano A."/>
            <person name="Linde D."/>
            <person name="Babiker R."/>
            <person name="Drula E."/>
            <person name="Ayuso-Fernandez I."/>
            <person name="Pacheco R."/>
            <person name="Padilla G."/>
            <person name="Ferreira P."/>
            <person name="Barriuso J."/>
            <person name="Kellner H."/>
            <person name="Castanera R."/>
            <person name="Alfaro M."/>
            <person name="Ramirez L."/>
            <person name="Pisabarro A.G."/>
            <person name="Kuo A."/>
            <person name="Tritt A."/>
            <person name="Lipzen A."/>
            <person name="He G."/>
            <person name="Yan M."/>
            <person name="Ng V."/>
            <person name="Cullen D."/>
            <person name="Martin F."/>
            <person name="Rosso M.-N."/>
            <person name="Henrissat B."/>
            <person name="Hibbett D."/>
            <person name="Martinez A.T."/>
            <person name="Grigoriev I.V."/>
        </authorList>
    </citation>
    <scope>NUCLEOTIDE SEQUENCE</scope>
    <source>
        <strain evidence="5">AH 44721</strain>
    </source>
</reference>
<evidence type="ECO:0000256" key="1">
    <source>
        <dbReference type="ARBA" id="ARBA00022574"/>
    </source>
</evidence>
<accession>A0A9P5TPH2</accession>
<dbReference type="PANTHER" id="PTHR15574">
    <property type="entry name" value="WD REPEAT DOMAIN-CONTAINING FAMILY"/>
    <property type="match status" value="1"/>
</dbReference>
<dbReference type="EMBL" id="JADNYJ010000032">
    <property type="protein sequence ID" value="KAF8903180.1"/>
    <property type="molecule type" value="Genomic_DNA"/>
</dbReference>
<dbReference type="GO" id="GO:0045717">
    <property type="term" value="P:negative regulation of fatty acid biosynthetic process"/>
    <property type="evidence" value="ECO:0007669"/>
    <property type="project" value="TreeGrafter"/>
</dbReference>
<name>A0A9P5TPH2_GYMJU</name>
<protein>
    <submittedName>
        <fullName evidence="5">WD40-repeat-containing domain protein</fullName>
    </submittedName>
</protein>
<dbReference type="GO" id="GO:0080008">
    <property type="term" value="C:Cul4-RING E3 ubiquitin ligase complex"/>
    <property type="evidence" value="ECO:0007669"/>
    <property type="project" value="TreeGrafter"/>
</dbReference>
<organism evidence="5 6">
    <name type="scientific">Gymnopilus junonius</name>
    <name type="common">Spectacular rustgill mushroom</name>
    <name type="synonym">Gymnopilus spectabilis subsp. junonius</name>
    <dbReference type="NCBI Taxonomy" id="109634"/>
    <lineage>
        <taxon>Eukaryota</taxon>
        <taxon>Fungi</taxon>
        <taxon>Dikarya</taxon>
        <taxon>Basidiomycota</taxon>
        <taxon>Agaricomycotina</taxon>
        <taxon>Agaricomycetes</taxon>
        <taxon>Agaricomycetidae</taxon>
        <taxon>Agaricales</taxon>
        <taxon>Agaricineae</taxon>
        <taxon>Hymenogastraceae</taxon>
        <taxon>Gymnopilus</taxon>
    </lineage>
</organism>
<sequence length="468" mass="51845">MRRYELRNAIVESACNGPGFPYSRRLEAHRSCVNALAFSSGDGRFLASGGDDRRICLWDFNEGDVKTPSFTLKGPQDSIRDLACHPLYDEVLISVSEDGTVRRYDGRQAMGEMLQTCSEVSGVQYHPTLEHFFVTSDDHGSVVLRDVRMAFGSQTRGNNQGIVQRYNTKLSKRSASRLSSPEASSVTFDRDGSRLAVTFLHYSPTIYALSDPDPIAVLNGKNLPDGTPNPPSERTYSNSCTMKHGSFGGPGIDINDMYAGGSDDFRCYVWKVPSAPQLINQRQNISADDWEASGDVNTIAFSESRSGPKVLPVEISTPLCRLTGIFAGISRNLFIYLSILVGHNSIVNTALFHPHYLHVVTAGVEKKIILHSSTQSSPCTQNLQLSPSTVRKLDDQESERDRAIFFTSLDSGGLQPTDITEDIDERQTLSIFDHIIREEGEADVFQLRPWESSDSSDEESDDSNISWH</sequence>
<evidence type="ECO:0000256" key="3">
    <source>
        <dbReference type="PROSITE-ProRule" id="PRU00221"/>
    </source>
</evidence>
<dbReference type="PROSITE" id="PS50294">
    <property type="entry name" value="WD_REPEATS_REGION"/>
    <property type="match status" value="1"/>
</dbReference>
<comment type="caution">
    <text evidence="5">The sequence shown here is derived from an EMBL/GenBank/DDBJ whole genome shotgun (WGS) entry which is preliminary data.</text>
</comment>
<evidence type="ECO:0000256" key="2">
    <source>
        <dbReference type="ARBA" id="ARBA00022737"/>
    </source>
</evidence>
<feature type="region of interest" description="Disordered" evidence="4">
    <location>
        <begin position="446"/>
        <end position="468"/>
    </location>
</feature>
<evidence type="ECO:0000256" key="4">
    <source>
        <dbReference type="SAM" id="MobiDB-lite"/>
    </source>
</evidence>
<dbReference type="OrthoDB" id="4869960at2759"/>
<evidence type="ECO:0000313" key="5">
    <source>
        <dbReference type="EMBL" id="KAF8903180.1"/>
    </source>
</evidence>
<dbReference type="InterPro" id="IPR015943">
    <property type="entry name" value="WD40/YVTN_repeat-like_dom_sf"/>
</dbReference>
<dbReference type="Gene3D" id="2.130.10.10">
    <property type="entry name" value="YVTN repeat-like/Quinoprotein amine dehydrogenase"/>
    <property type="match status" value="2"/>
</dbReference>
<dbReference type="AlphaFoldDB" id="A0A9P5TPH2"/>
<dbReference type="InterPro" id="IPR001680">
    <property type="entry name" value="WD40_rpt"/>
</dbReference>
<dbReference type="InterPro" id="IPR019775">
    <property type="entry name" value="WD40_repeat_CS"/>
</dbReference>
<keyword evidence="2" id="KW-0677">Repeat</keyword>
<gene>
    <name evidence="5" type="ORF">CPB84DRAFT_1836014</name>
</gene>
<dbReference type="InterPro" id="IPR036322">
    <property type="entry name" value="WD40_repeat_dom_sf"/>
</dbReference>
<keyword evidence="1 3" id="KW-0853">WD repeat</keyword>
<dbReference type="Pfam" id="PF00400">
    <property type="entry name" value="WD40"/>
    <property type="match status" value="2"/>
</dbReference>
<dbReference type="PROSITE" id="PS00678">
    <property type="entry name" value="WD_REPEATS_1"/>
    <property type="match status" value="1"/>
</dbReference>
<dbReference type="SMART" id="SM00320">
    <property type="entry name" value="WD40"/>
    <property type="match status" value="4"/>
</dbReference>
<feature type="repeat" description="WD" evidence="3">
    <location>
        <begin position="26"/>
        <end position="68"/>
    </location>
</feature>
<dbReference type="SUPFAM" id="SSF50978">
    <property type="entry name" value="WD40 repeat-like"/>
    <property type="match status" value="1"/>
</dbReference>
<keyword evidence="6" id="KW-1185">Reference proteome</keyword>
<dbReference type="Proteomes" id="UP000724874">
    <property type="component" value="Unassembled WGS sequence"/>
</dbReference>
<dbReference type="PANTHER" id="PTHR15574:SF40">
    <property type="entry name" value="WD AND TETRATRICOPEPTIDE REPEATS PROTEIN 1"/>
    <property type="match status" value="1"/>
</dbReference>
<dbReference type="InterPro" id="IPR045151">
    <property type="entry name" value="DCAF8"/>
</dbReference>
<proteinExistence type="predicted"/>
<dbReference type="PROSITE" id="PS50082">
    <property type="entry name" value="WD_REPEATS_2"/>
    <property type="match status" value="1"/>
</dbReference>